<dbReference type="GO" id="GO:0015501">
    <property type="term" value="F:glutamate:sodium symporter activity"/>
    <property type="evidence" value="ECO:0007669"/>
    <property type="project" value="InterPro"/>
</dbReference>
<feature type="transmembrane region" description="Helical" evidence="1">
    <location>
        <begin position="165"/>
        <end position="185"/>
    </location>
</feature>
<dbReference type="GO" id="GO:0016020">
    <property type="term" value="C:membrane"/>
    <property type="evidence" value="ECO:0007669"/>
    <property type="project" value="InterPro"/>
</dbReference>
<evidence type="ECO:0000256" key="1">
    <source>
        <dbReference type="SAM" id="Phobius"/>
    </source>
</evidence>
<organism evidence="2 3">
    <name type="scientific">Sphaerochaeta halotolerans</name>
    <dbReference type="NCBI Taxonomy" id="2293840"/>
    <lineage>
        <taxon>Bacteria</taxon>
        <taxon>Pseudomonadati</taxon>
        <taxon>Spirochaetota</taxon>
        <taxon>Spirochaetia</taxon>
        <taxon>Spirochaetales</taxon>
        <taxon>Sphaerochaetaceae</taxon>
        <taxon>Sphaerochaeta</taxon>
    </lineage>
</organism>
<dbReference type="Proteomes" id="UP000264002">
    <property type="component" value="Unassembled WGS sequence"/>
</dbReference>
<dbReference type="EMBL" id="QUWK01000009">
    <property type="protein sequence ID" value="RFU94479.1"/>
    <property type="molecule type" value="Genomic_DNA"/>
</dbReference>
<gene>
    <name evidence="2" type="ORF">DYP60_09785</name>
</gene>
<feature type="transmembrane region" description="Helical" evidence="1">
    <location>
        <begin position="65"/>
        <end position="83"/>
    </location>
</feature>
<feature type="transmembrane region" description="Helical" evidence="1">
    <location>
        <begin position="434"/>
        <end position="456"/>
    </location>
</feature>
<protein>
    <submittedName>
        <fullName evidence="2">Sodium:glutamate symporter</fullName>
    </submittedName>
</protein>
<feature type="transmembrane region" description="Helical" evidence="1">
    <location>
        <begin position="32"/>
        <end position="53"/>
    </location>
</feature>
<feature type="transmembrane region" description="Helical" evidence="1">
    <location>
        <begin position="275"/>
        <end position="293"/>
    </location>
</feature>
<reference evidence="3" key="1">
    <citation type="submission" date="2018-08" db="EMBL/GenBank/DDBJ databases">
        <authorList>
            <person name="Grouzdev D.S."/>
            <person name="Krutkina M.S."/>
        </authorList>
    </citation>
    <scope>NUCLEOTIDE SEQUENCE [LARGE SCALE GENOMIC DNA]</scope>
    <source>
        <strain evidence="3">4-11</strain>
    </source>
</reference>
<dbReference type="InterPro" id="IPR004445">
    <property type="entry name" value="GltS"/>
</dbReference>
<comment type="caution">
    <text evidence="2">The sequence shown here is derived from an EMBL/GenBank/DDBJ whole genome shotgun (WGS) entry which is preliminary data.</text>
</comment>
<feature type="transmembrane region" description="Helical" evidence="1">
    <location>
        <begin position="6"/>
        <end position="25"/>
    </location>
</feature>
<evidence type="ECO:0000313" key="2">
    <source>
        <dbReference type="EMBL" id="RFU94479.1"/>
    </source>
</evidence>
<dbReference type="PANTHER" id="PTHR36178">
    <property type="entry name" value="SLR0625 PROTEIN"/>
    <property type="match status" value="1"/>
</dbReference>
<dbReference type="RefSeq" id="WP_117330817.1">
    <property type="nucleotide sequence ID" value="NZ_QUWK01000009.1"/>
</dbReference>
<feature type="transmembrane region" description="Helical" evidence="1">
    <location>
        <begin position="402"/>
        <end position="422"/>
    </location>
</feature>
<keyword evidence="1" id="KW-0812">Transmembrane</keyword>
<dbReference type="PANTHER" id="PTHR36178:SF1">
    <property type="entry name" value="SODIUM_GLUTAMATE SYMPORTER"/>
    <property type="match status" value="1"/>
</dbReference>
<accession>A0A372MFC5</accession>
<evidence type="ECO:0000313" key="3">
    <source>
        <dbReference type="Proteomes" id="UP000264002"/>
    </source>
</evidence>
<proteinExistence type="predicted"/>
<keyword evidence="1" id="KW-1133">Transmembrane helix</keyword>
<dbReference type="AlphaFoldDB" id="A0A372MFC5"/>
<dbReference type="GO" id="GO:0015813">
    <property type="term" value="P:L-glutamate transmembrane transport"/>
    <property type="evidence" value="ECO:0007669"/>
    <property type="project" value="InterPro"/>
</dbReference>
<keyword evidence="3" id="KW-1185">Reference proteome</keyword>
<feature type="transmembrane region" description="Helical" evidence="1">
    <location>
        <begin position="370"/>
        <end position="390"/>
    </location>
</feature>
<feature type="transmembrane region" description="Helical" evidence="1">
    <location>
        <begin position="338"/>
        <end position="358"/>
    </location>
</feature>
<feature type="transmembrane region" description="Helical" evidence="1">
    <location>
        <begin position="95"/>
        <end position="121"/>
    </location>
</feature>
<reference evidence="2 3" key="2">
    <citation type="submission" date="2018-09" db="EMBL/GenBank/DDBJ databases">
        <title>Genome of Sphaerochaeta halotolerans strain 4-11.</title>
        <authorList>
            <person name="Nazina T.N."/>
            <person name="Sokolova D.S."/>
        </authorList>
    </citation>
    <scope>NUCLEOTIDE SEQUENCE [LARGE SCALE GENOMIC DNA]</scope>
    <source>
        <strain evidence="2 3">4-11</strain>
    </source>
</reference>
<name>A0A372MFC5_9SPIR</name>
<keyword evidence="1" id="KW-0472">Membrane</keyword>
<feature type="transmembrane region" description="Helical" evidence="1">
    <location>
        <begin position="239"/>
        <end position="263"/>
    </location>
</feature>
<sequence length="473" mass="51970">MNWNFFFHIGIISVSLLLAALIRARVRFFQKFLIPVSILSGIMLLVFYNFIAPLWGLRNDFLGEIVYHLLNISFISMLLRVTPKAHTEGRGKRTIAANVTAVLGQYGLQCFFGLIATALIISTFKPDLFPAFGFTLPLGFELGPGQSYSIGIGWEAMGFRGGSSVGLTMAAIGFLMGSFGGVILINQGLKRGWIGAEQAKNINERSVRTGFFSRAEHERPIGSYLSTDGESMDSTTYHIALVMVTYLISWSFLTGLSALLGLIGPLGNELADSLWGINFVFSSFSALGVKMLMKLFKVETTIDNATCNRLSGLSVDLTVASSLGAISLVAVQGYWIPILILTLVGLFITMVILPWYCSRLYDDHQFFRMLVIYGSATGTLPTGLALLRVVDKEFETPVATDYLYSVGIVFILAIPIILSINLPAFSVTKNNPALFGWAIVISGVYLLASIISYMIIAKKRAFIKPKTYFYTED</sequence>